<keyword evidence="9" id="KW-1185">Reference proteome</keyword>
<evidence type="ECO:0000313" key="9">
    <source>
        <dbReference type="Proteomes" id="UP000130164"/>
    </source>
</evidence>
<comment type="subcellular location">
    <subcellularLocation>
        <location evidence="2">Host endomembrane system</location>
        <topology evidence="2">Peripheral membrane protein</topology>
    </subcellularLocation>
    <subcellularLocation>
        <location evidence="1">Virion</location>
    </subcellularLocation>
</comment>
<protein>
    <recommendedName>
        <fullName evidence="3">Matrix protein</fullName>
    </recommendedName>
</protein>
<evidence type="ECO:0000256" key="2">
    <source>
        <dbReference type="ARBA" id="ARBA00004531"/>
    </source>
</evidence>
<evidence type="ECO:0000256" key="4">
    <source>
        <dbReference type="ARBA" id="ARBA00022844"/>
    </source>
</evidence>
<keyword evidence="5" id="KW-1043">Host membrane</keyword>
<evidence type="ECO:0000256" key="6">
    <source>
        <dbReference type="ARBA" id="ARBA00023136"/>
    </source>
</evidence>
<name>A0A068J728_9RHAB</name>
<dbReference type="OrthoDB" id="13513at10239"/>
<dbReference type="InterPro" id="IPR009397">
    <property type="entry name" value="Vesiculo_matrix"/>
</dbReference>
<dbReference type="Pfam" id="PF06326">
    <property type="entry name" value="Vesiculo_matrix"/>
    <property type="match status" value="1"/>
</dbReference>
<evidence type="ECO:0000256" key="5">
    <source>
        <dbReference type="ARBA" id="ARBA00022870"/>
    </source>
</evidence>
<reference evidence="8 9" key="1">
    <citation type="submission" date="2014-04" db="EMBL/GenBank/DDBJ databases">
        <title>Curionopolis virus: a new genome of family rhabdoviridae member.</title>
        <authorList>
            <person name="Medeirosa D.B.A."/>
            <person name="Diniz Junior J.A.P."/>
            <person name="Cardoso J.F."/>
            <person name="Silva S.P."/>
            <person name="Da Silva D.E.A."/>
            <person name="Oliveira L.F."/>
            <person name="Vasconcelos J.M."/>
            <person name="Chiang J.O."/>
            <person name="Nunes M.R.T."/>
            <person name="Vianez-Junior J.L.S.G."/>
            <person name="Vasconcelos P.F.C."/>
        </authorList>
    </citation>
    <scope>NUCLEOTIDE SEQUENCE [LARGE SCALE GENOMIC DNA]</scope>
    <source>
        <strain evidence="8">BE AR 440009</strain>
    </source>
</reference>
<accession>A0A068J728</accession>
<keyword evidence="7" id="KW-0468">Viral matrix protein</keyword>
<dbReference type="GO" id="GO:0039660">
    <property type="term" value="F:structural constituent of virion"/>
    <property type="evidence" value="ECO:0007669"/>
    <property type="project" value="UniProtKB-KW"/>
</dbReference>
<gene>
    <name evidence="8" type="primary">M</name>
</gene>
<organism evidence="8 9">
    <name type="scientific">Curionopolis virus</name>
    <dbReference type="NCBI Taxonomy" id="490110"/>
    <lineage>
        <taxon>Viruses</taxon>
        <taxon>Riboviria</taxon>
        <taxon>Orthornavirae</taxon>
        <taxon>Negarnaviricota</taxon>
        <taxon>Haploviricotina</taxon>
        <taxon>Monjiviricetes</taxon>
        <taxon>Mononegavirales</taxon>
        <taxon>Rhabdoviridae</taxon>
        <taxon>Alpharhabdovirinae</taxon>
        <taxon>Curiovirus</taxon>
        <taxon>Curiovirus curionopolis</taxon>
    </lineage>
</organism>
<dbReference type="EMBL" id="KJ701190">
    <property type="protein sequence ID" value="AIE12114.1"/>
    <property type="molecule type" value="Viral_cRNA"/>
</dbReference>
<keyword evidence="6" id="KW-0472">Membrane</keyword>
<evidence type="ECO:0000256" key="7">
    <source>
        <dbReference type="ARBA" id="ARBA00023311"/>
    </source>
</evidence>
<dbReference type="Proteomes" id="UP000130164">
    <property type="component" value="Genome"/>
</dbReference>
<proteinExistence type="predicted"/>
<dbReference type="GO" id="GO:0033645">
    <property type="term" value="C:host cell endomembrane system"/>
    <property type="evidence" value="ECO:0007669"/>
    <property type="project" value="UniProtKB-SubCell"/>
</dbReference>
<keyword evidence="4" id="KW-0946">Virion</keyword>
<evidence type="ECO:0000256" key="1">
    <source>
        <dbReference type="ARBA" id="ARBA00004328"/>
    </source>
</evidence>
<sequence length="227" mass="25533">MNRLKRKGMELVSWTGKKEKRSKEDALEASAPLWVYGGPGEEQMWDFGVESEESTAQSLSAKSYTRIKGKWTASLKMVSNRGFSTLEEITHHIGALVDDYTGMNTNRSAYFVHLLALIPHLGGKRDEAIGGYIYQSGYSEVLEFDFLNPNSPSDREWTHSQVLKISVGSLKAKIEYSVKYEPSVRKPVQFKMIYYSPAGGGKIPPMMTYSEDFSLAVNDEVDPIKIE</sequence>
<evidence type="ECO:0000313" key="8">
    <source>
        <dbReference type="EMBL" id="AIE12114.1"/>
    </source>
</evidence>
<evidence type="ECO:0000256" key="3">
    <source>
        <dbReference type="ARBA" id="ARBA00017678"/>
    </source>
</evidence>
<dbReference type="GO" id="GO:0019031">
    <property type="term" value="C:viral envelope"/>
    <property type="evidence" value="ECO:0007669"/>
    <property type="project" value="InterPro"/>
</dbReference>